<reference evidence="1 2" key="1">
    <citation type="submission" date="2019-02" db="EMBL/GenBank/DDBJ databases">
        <title>Deep-cultivation of Planctomycetes and their phenomic and genomic characterization uncovers novel biology.</title>
        <authorList>
            <person name="Wiegand S."/>
            <person name="Jogler M."/>
            <person name="Boedeker C."/>
            <person name="Pinto D."/>
            <person name="Vollmers J."/>
            <person name="Rivas-Marin E."/>
            <person name="Kohn T."/>
            <person name="Peeters S.H."/>
            <person name="Heuer A."/>
            <person name="Rast P."/>
            <person name="Oberbeckmann S."/>
            <person name="Bunk B."/>
            <person name="Jeske O."/>
            <person name="Meyerdierks A."/>
            <person name="Storesund J.E."/>
            <person name="Kallscheuer N."/>
            <person name="Luecker S."/>
            <person name="Lage O.M."/>
            <person name="Pohl T."/>
            <person name="Merkel B.J."/>
            <person name="Hornburger P."/>
            <person name="Mueller R.-W."/>
            <person name="Bruemmer F."/>
            <person name="Labrenz M."/>
            <person name="Spormann A.M."/>
            <person name="Op den Camp H."/>
            <person name="Overmann J."/>
            <person name="Amann R."/>
            <person name="Jetten M.S.M."/>
            <person name="Mascher T."/>
            <person name="Medema M.H."/>
            <person name="Devos D.P."/>
            <person name="Kaster A.-K."/>
            <person name="Ovreas L."/>
            <person name="Rohde M."/>
            <person name="Galperin M.Y."/>
            <person name="Jogler C."/>
        </authorList>
    </citation>
    <scope>NUCLEOTIDE SEQUENCE [LARGE SCALE GENOMIC DNA]</scope>
    <source>
        <strain evidence="1 2">HG15A2</strain>
    </source>
</reference>
<dbReference type="Proteomes" id="UP000319852">
    <property type="component" value="Chromosome"/>
</dbReference>
<accession>A0A517MZV4</accession>
<evidence type="ECO:0000313" key="1">
    <source>
        <dbReference type="EMBL" id="QDT00413.1"/>
    </source>
</evidence>
<sequence>MRHRKSKRQLEFERCGLAGVCLPTPEPLEQAIKEGRFGMAINGPVRPSPEELQGITLGHAYELLSMRLDLAHLYECAEKAICAVTGKGLSTGLLEIALIEMNQEAEVLKNRYGSMLSLYERAFGGQAAGELDAILRDAVPVELDRPSPMPSVPTQRDLC</sequence>
<gene>
    <name evidence="1" type="ORF">HG15A2_37490</name>
</gene>
<name>A0A517MZV4_9BACT</name>
<proteinExistence type="predicted"/>
<keyword evidence="2" id="KW-1185">Reference proteome</keyword>
<dbReference type="EMBL" id="CP036263">
    <property type="protein sequence ID" value="QDT00413.1"/>
    <property type="molecule type" value="Genomic_DNA"/>
</dbReference>
<organism evidence="1 2">
    <name type="scientific">Adhaeretor mobilis</name>
    <dbReference type="NCBI Taxonomy" id="1930276"/>
    <lineage>
        <taxon>Bacteria</taxon>
        <taxon>Pseudomonadati</taxon>
        <taxon>Planctomycetota</taxon>
        <taxon>Planctomycetia</taxon>
        <taxon>Pirellulales</taxon>
        <taxon>Lacipirellulaceae</taxon>
        <taxon>Adhaeretor</taxon>
    </lineage>
</organism>
<protein>
    <submittedName>
        <fullName evidence="1">Uncharacterized protein</fullName>
    </submittedName>
</protein>
<dbReference type="AlphaFoldDB" id="A0A517MZV4"/>
<dbReference type="OrthoDB" id="294719at2"/>
<dbReference type="KEGG" id="amob:HG15A2_37490"/>
<evidence type="ECO:0000313" key="2">
    <source>
        <dbReference type="Proteomes" id="UP000319852"/>
    </source>
</evidence>
<dbReference type="RefSeq" id="WP_145061899.1">
    <property type="nucleotide sequence ID" value="NZ_CP036263.1"/>
</dbReference>